<dbReference type="InterPro" id="IPR001940">
    <property type="entry name" value="Peptidase_S1C"/>
</dbReference>
<evidence type="ECO:0000256" key="4">
    <source>
        <dbReference type="SAM" id="MobiDB-lite"/>
    </source>
</evidence>
<dbReference type="SUPFAM" id="SSF50156">
    <property type="entry name" value="PDZ domain-like"/>
    <property type="match status" value="1"/>
</dbReference>
<dbReference type="InterPro" id="IPR001478">
    <property type="entry name" value="PDZ"/>
</dbReference>
<dbReference type="InterPro" id="IPR036034">
    <property type="entry name" value="PDZ_sf"/>
</dbReference>
<dbReference type="InterPro" id="IPR043504">
    <property type="entry name" value="Peptidase_S1_PA_chymotrypsin"/>
</dbReference>
<feature type="region of interest" description="Disordered" evidence="4">
    <location>
        <begin position="185"/>
        <end position="213"/>
    </location>
</feature>
<dbReference type="GO" id="GO:0006508">
    <property type="term" value="P:proteolysis"/>
    <property type="evidence" value="ECO:0007669"/>
    <property type="project" value="UniProtKB-KW"/>
</dbReference>
<comment type="similarity">
    <text evidence="1">Belongs to the peptidase S1C family.</text>
</comment>
<keyword evidence="3 6" id="KW-0378">Hydrolase</keyword>
<dbReference type="Gene3D" id="2.40.10.10">
    <property type="entry name" value="Trypsin-like serine proteases"/>
    <property type="match status" value="2"/>
</dbReference>
<dbReference type="GO" id="GO:0008233">
    <property type="term" value="F:peptidase activity"/>
    <property type="evidence" value="ECO:0007669"/>
    <property type="project" value="UniProtKB-KW"/>
</dbReference>
<organism evidence="6 7">
    <name type="scientific">Brachybacterium hainanense</name>
    <dbReference type="NCBI Taxonomy" id="1541174"/>
    <lineage>
        <taxon>Bacteria</taxon>
        <taxon>Bacillati</taxon>
        <taxon>Actinomycetota</taxon>
        <taxon>Actinomycetes</taxon>
        <taxon>Micrococcales</taxon>
        <taxon>Dermabacteraceae</taxon>
        <taxon>Brachybacterium</taxon>
    </lineage>
</organism>
<evidence type="ECO:0000256" key="1">
    <source>
        <dbReference type="ARBA" id="ARBA00010541"/>
    </source>
</evidence>
<dbReference type="Pfam" id="PF13365">
    <property type="entry name" value="Trypsin_2"/>
    <property type="match status" value="1"/>
</dbReference>
<proteinExistence type="inferred from homology"/>
<keyword evidence="2 6" id="KW-0645">Protease</keyword>
<evidence type="ECO:0000259" key="5">
    <source>
        <dbReference type="PROSITE" id="PS50106"/>
    </source>
</evidence>
<dbReference type="PANTHER" id="PTHR43343:SF3">
    <property type="entry name" value="PROTEASE DO-LIKE 8, CHLOROPLASTIC"/>
    <property type="match status" value="1"/>
</dbReference>
<keyword evidence="7" id="KW-1185">Reference proteome</keyword>
<reference evidence="6 7" key="1">
    <citation type="submission" date="2024-09" db="EMBL/GenBank/DDBJ databases">
        <authorList>
            <person name="Sun Q."/>
            <person name="Mori K."/>
        </authorList>
    </citation>
    <scope>NUCLEOTIDE SEQUENCE [LARGE SCALE GENOMIC DNA]</scope>
    <source>
        <strain evidence="6 7">CICC 10874</strain>
    </source>
</reference>
<dbReference type="Pfam" id="PF13180">
    <property type="entry name" value="PDZ_2"/>
    <property type="match status" value="1"/>
</dbReference>
<dbReference type="Gene3D" id="2.30.42.10">
    <property type="match status" value="1"/>
</dbReference>
<dbReference type="InterPro" id="IPR009003">
    <property type="entry name" value="Peptidase_S1_PA"/>
</dbReference>
<dbReference type="SMART" id="SM00228">
    <property type="entry name" value="PDZ"/>
    <property type="match status" value="1"/>
</dbReference>
<evidence type="ECO:0000256" key="2">
    <source>
        <dbReference type="ARBA" id="ARBA00022670"/>
    </source>
</evidence>
<sequence length="381" mass="37409">MVGLVLAGAVLSSGATLGGVIAYDSLLSPDPAVPGPVASSRTDQETAAVPVSSTRGGPDWEAVAAAVSPSTVAITVANSSGTAEGTGVIYAADGTIITNNHVVAGGTQIQVALTDGSIHAASIVGTDPSTDIAVIRLDSPPDDLQPAQLGDSEDVAVGEGVMAVGTPLGLENTVTTGIISAVNRPVTTAGEQNREQEQLPGMPGRSSEQTSADATYTSALQTDAAINPGNSGGPLVNASGQVIGINSSIAGLATEESGTAGSIGLGFAIPSNTAKLIADQLIEHGSAQHAFLGVTTQDGSATMDGVTSTGSKVVSVEPGSAAADAGLREGDLITEIDGVPVGGAAALTGVVRGLVVGESYPVRFLRDGEELETQVVLGAAA</sequence>
<dbReference type="PRINTS" id="PR00834">
    <property type="entry name" value="PROTEASES2C"/>
</dbReference>
<dbReference type="RefSeq" id="WP_376982851.1">
    <property type="nucleotide sequence ID" value="NZ_JBHLSV010000030.1"/>
</dbReference>
<dbReference type="SUPFAM" id="SSF50494">
    <property type="entry name" value="Trypsin-like serine proteases"/>
    <property type="match status" value="1"/>
</dbReference>
<dbReference type="EC" id="3.4.21.-" evidence="6"/>
<protein>
    <submittedName>
        <fullName evidence="6">S1C family serine protease</fullName>
        <ecNumber evidence="6">3.4.21.-</ecNumber>
    </submittedName>
</protein>
<gene>
    <name evidence="6" type="ORF">ACFFF6_17850</name>
</gene>
<evidence type="ECO:0000256" key="3">
    <source>
        <dbReference type="ARBA" id="ARBA00022801"/>
    </source>
</evidence>
<dbReference type="CDD" id="cd06779">
    <property type="entry name" value="cpPDZ_Deg_HtrA-like"/>
    <property type="match status" value="1"/>
</dbReference>
<dbReference type="EMBL" id="JBHLSV010000030">
    <property type="protein sequence ID" value="MFC0675817.1"/>
    <property type="molecule type" value="Genomic_DNA"/>
</dbReference>
<name>A0ABV6RFQ4_9MICO</name>
<evidence type="ECO:0000313" key="6">
    <source>
        <dbReference type="EMBL" id="MFC0675817.1"/>
    </source>
</evidence>
<dbReference type="PANTHER" id="PTHR43343">
    <property type="entry name" value="PEPTIDASE S12"/>
    <property type="match status" value="1"/>
</dbReference>
<dbReference type="Proteomes" id="UP001589793">
    <property type="component" value="Unassembled WGS sequence"/>
</dbReference>
<dbReference type="PROSITE" id="PS50106">
    <property type="entry name" value="PDZ"/>
    <property type="match status" value="1"/>
</dbReference>
<evidence type="ECO:0000313" key="7">
    <source>
        <dbReference type="Proteomes" id="UP001589793"/>
    </source>
</evidence>
<accession>A0ABV6RFQ4</accession>
<feature type="domain" description="PDZ" evidence="5">
    <location>
        <begin position="281"/>
        <end position="341"/>
    </location>
</feature>
<comment type="caution">
    <text evidence="6">The sequence shown here is derived from an EMBL/GenBank/DDBJ whole genome shotgun (WGS) entry which is preliminary data.</text>
</comment>
<feature type="region of interest" description="Disordered" evidence="4">
    <location>
        <begin position="34"/>
        <end position="55"/>
    </location>
</feature>
<dbReference type="InterPro" id="IPR051201">
    <property type="entry name" value="Chloro_Bact_Ser_Proteases"/>
</dbReference>